<protein>
    <submittedName>
        <fullName evidence="7">Major facilitator superfamily domain-containing protein</fullName>
    </submittedName>
</protein>
<feature type="transmembrane region" description="Helical" evidence="5">
    <location>
        <begin position="313"/>
        <end position="334"/>
    </location>
</feature>
<dbReference type="SUPFAM" id="SSF103473">
    <property type="entry name" value="MFS general substrate transporter"/>
    <property type="match status" value="1"/>
</dbReference>
<dbReference type="OrthoDB" id="2585655at2759"/>
<dbReference type="PANTHER" id="PTHR23502:SF5">
    <property type="entry name" value="QUINIDINE RESISTANCE PROTEIN 3"/>
    <property type="match status" value="1"/>
</dbReference>
<evidence type="ECO:0000256" key="5">
    <source>
        <dbReference type="SAM" id="Phobius"/>
    </source>
</evidence>
<evidence type="ECO:0000256" key="1">
    <source>
        <dbReference type="ARBA" id="ARBA00004141"/>
    </source>
</evidence>
<feature type="transmembrane region" description="Helical" evidence="5">
    <location>
        <begin position="206"/>
        <end position="226"/>
    </location>
</feature>
<feature type="transmembrane region" description="Helical" evidence="5">
    <location>
        <begin position="113"/>
        <end position="135"/>
    </location>
</feature>
<keyword evidence="2 5" id="KW-0812">Transmembrane</keyword>
<keyword evidence="3 5" id="KW-1133">Transmembrane helix</keyword>
<dbReference type="GO" id="GO:0022857">
    <property type="term" value="F:transmembrane transporter activity"/>
    <property type="evidence" value="ECO:0007669"/>
    <property type="project" value="InterPro"/>
</dbReference>
<evidence type="ECO:0000256" key="2">
    <source>
        <dbReference type="ARBA" id="ARBA00022692"/>
    </source>
</evidence>
<dbReference type="Pfam" id="PF07690">
    <property type="entry name" value="MFS_1"/>
    <property type="match status" value="1"/>
</dbReference>
<feature type="transmembrane region" description="Helical" evidence="5">
    <location>
        <begin position="179"/>
        <end position="200"/>
    </location>
</feature>
<feature type="transmembrane region" description="Helical" evidence="5">
    <location>
        <begin position="417"/>
        <end position="443"/>
    </location>
</feature>
<feature type="transmembrane region" description="Helical" evidence="5">
    <location>
        <begin position="346"/>
        <end position="366"/>
    </location>
</feature>
<dbReference type="Proteomes" id="UP000724874">
    <property type="component" value="Unassembled WGS sequence"/>
</dbReference>
<keyword evidence="8" id="KW-1185">Reference proteome</keyword>
<evidence type="ECO:0000313" key="8">
    <source>
        <dbReference type="Proteomes" id="UP000724874"/>
    </source>
</evidence>
<evidence type="ECO:0000259" key="6">
    <source>
        <dbReference type="PROSITE" id="PS50850"/>
    </source>
</evidence>
<feature type="transmembrane region" description="Helical" evidence="5">
    <location>
        <begin position="147"/>
        <end position="167"/>
    </location>
</feature>
<dbReference type="AlphaFoldDB" id="A0A9P5NFE0"/>
<evidence type="ECO:0000256" key="4">
    <source>
        <dbReference type="ARBA" id="ARBA00023136"/>
    </source>
</evidence>
<dbReference type="InterPro" id="IPR011701">
    <property type="entry name" value="MFS"/>
</dbReference>
<dbReference type="Gene3D" id="1.20.1250.20">
    <property type="entry name" value="MFS general substrate transporter like domains"/>
    <property type="match status" value="1"/>
</dbReference>
<name>A0A9P5NFE0_GYMJU</name>
<dbReference type="EMBL" id="JADNYJ010000090">
    <property type="protein sequence ID" value="KAF8887456.1"/>
    <property type="molecule type" value="Genomic_DNA"/>
</dbReference>
<evidence type="ECO:0000313" key="7">
    <source>
        <dbReference type="EMBL" id="KAF8887456.1"/>
    </source>
</evidence>
<accession>A0A9P5NFE0</accession>
<dbReference type="InterPro" id="IPR036259">
    <property type="entry name" value="MFS_trans_sf"/>
</dbReference>
<organism evidence="7 8">
    <name type="scientific">Gymnopilus junonius</name>
    <name type="common">Spectacular rustgill mushroom</name>
    <name type="synonym">Gymnopilus spectabilis subsp. junonius</name>
    <dbReference type="NCBI Taxonomy" id="109634"/>
    <lineage>
        <taxon>Eukaryota</taxon>
        <taxon>Fungi</taxon>
        <taxon>Dikarya</taxon>
        <taxon>Basidiomycota</taxon>
        <taxon>Agaricomycotina</taxon>
        <taxon>Agaricomycetes</taxon>
        <taxon>Agaricomycetidae</taxon>
        <taxon>Agaricales</taxon>
        <taxon>Agaricineae</taxon>
        <taxon>Hymenogastraceae</taxon>
        <taxon>Gymnopilus</taxon>
    </lineage>
</organism>
<feature type="domain" description="Major facilitator superfamily (MFS) profile" evidence="6">
    <location>
        <begin position="1"/>
        <end position="508"/>
    </location>
</feature>
<sequence>MLIAANDLTDEHVSTISTTNCTRPSLMDSNRCTGASKGLSAAPTIVLEQEVSFDIEHVPVKDDPRAWSPVRKNATLLLIAFASMIAALSANIQNPAIKEMEAELPATSSQFSLNCQLVYVVSVFLFTIGSIIVALSHGIGPVIGLRALQAAGSSAVMAIGAASLADIFDPEERGRKMGIYYVAPLLGPAIGPILGGFLTAVWDWRAIFWFLSIFGGSIFIAFIFLFKDTFRKERSLIYQSVLKRRLRDAAIASPPEPNVSITVDKSSTVVDVEKDVEVKTVDLSQIAASVNLSITDVNPFKPLGLVLRRKNNLLVLVCSGVQFAYAFVIVYATSRTLETSYNYGPLKIGLVTLSFGIGCAFGSVLGGRWSDRELARLKAANGGQSYPEMRLKSTRLGIFFLPPFVLGYGWLCREKVHISAICIFLFLGGFFSIWMYAITLAYIVDSNTGRSSTAVATNSAFRGSFACIATEIVVPIQDNLGDGWLYTIVAAVLALTSAGMILLARRGAQWREAAELREKRKEVKSTSLH</sequence>
<feature type="transmembrane region" description="Helical" evidence="5">
    <location>
        <begin position="483"/>
        <end position="504"/>
    </location>
</feature>
<gene>
    <name evidence="7" type="ORF">CPB84DRAFT_1749741</name>
</gene>
<reference evidence="7" key="1">
    <citation type="submission" date="2020-11" db="EMBL/GenBank/DDBJ databases">
        <authorList>
            <consortium name="DOE Joint Genome Institute"/>
            <person name="Ahrendt S."/>
            <person name="Riley R."/>
            <person name="Andreopoulos W."/>
            <person name="LaButti K."/>
            <person name="Pangilinan J."/>
            <person name="Ruiz-duenas F.J."/>
            <person name="Barrasa J.M."/>
            <person name="Sanchez-Garcia M."/>
            <person name="Camarero S."/>
            <person name="Miyauchi S."/>
            <person name="Serrano A."/>
            <person name="Linde D."/>
            <person name="Babiker R."/>
            <person name="Drula E."/>
            <person name="Ayuso-Fernandez I."/>
            <person name="Pacheco R."/>
            <person name="Padilla G."/>
            <person name="Ferreira P."/>
            <person name="Barriuso J."/>
            <person name="Kellner H."/>
            <person name="Castanera R."/>
            <person name="Alfaro M."/>
            <person name="Ramirez L."/>
            <person name="Pisabarro A.G."/>
            <person name="Kuo A."/>
            <person name="Tritt A."/>
            <person name="Lipzen A."/>
            <person name="He G."/>
            <person name="Yan M."/>
            <person name="Ng V."/>
            <person name="Cullen D."/>
            <person name="Martin F."/>
            <person name="Rosso M.-N."/>
            <person name="Henrissat B."/>
            <person name="Hibbett D."/>
            <person name="Martinez A.T."/>
            <person name="Grigoriev I.V."/>
        </authorList>
    </citation>
    <scope>NUCLEOTIDE SEQUENCE</scope>
    <source>
        <strain evidence="7">AH 44721</strain>
    </source>
</reference>
<comment type="subcellular location">
    <subcellularLocation>
        <location evidence="1">Membrane</location>
        <topology evidence="1">Multi-pass membrane protein</topology>
    </subcellularLocation>
</comment>
<dbReference type="GO" id="GO:0005886">
    <property type="term" value="C:plasma membrane"/>
    <property type="evidence" value="ECO:0007669"/>
    <property type="project" value="TreeGrafter"/>
</dbReference>
<dbReference type="Gene3D" id="1.20.1720.10">
    <property type="entry name" value="Multidrug resistance protein D"/>
    <property type="match status" value="1"/>
</dbReference>
<comment type="caution">
    <text evidence="7">The sequence shown here is derived from an EMBL/GenBank/DDBJ whole genome shotgun (WGS) entry which is preliminary data.</text>
</comment>
<keyword evidence="4 5" id="KW-0472">Membrane</keyword>
<dbReference type="PANTHER" id="PTHR23502">
    <property type="entry name" value="MAJOR FACILITATOR SUPERFAMILY"/>
    <property type="match status" value="1"/>
</dbReference>
<dbReference type="InterPro" id="IPR020846">
    <property type="entry name" value="MFS_dom"/>
</dbReference>
<proteinExistence type="predicted"/>
<evidence type="ECO:0000256" key="3">
    <source>
        <dbReference type="ARBA" id="ARBA00022989"/>
    </source>
</evidence>
<dbReference type="PROSITE" id="PS50850">
    <property type="entry name" value="MFS"/>
    <property type="match status" value="1"/>
</dbReference>